<evidence type="ECO:0000313" key="2">
    <source>
        <dbReference type="EMBL" id="MFC7192880.1"/>
    </source>
</evidence>
<protein>
    <submittedName>
        <fullName evidence="2">Uncharacterized protein</fullName>
    </submittedName>
</protein>
<name>A0ABD5YYQ2_9EURY</name>
<evidence type="ECO:0000256" key="1">
    <source>
        <dbReference type="SAM" id="Phobius"/>
    </source>
</evidence>
<proteinExistence type="predicted"/>
<dbReference type="AlphaFoldDB" id="A0ABD5YYQ2"/>
<keyword evidence="3" id="KW-1185">Reference proteome</keyword>
<evidence type="ECO:0000313" key="3">
    <source>
        <dbReference type="Proteomes" id="UP001596417"/>
    </source>
</evidence>
<keyword evidence="1" id="KW-0812">Transmembrane</keyword>
<dbReference type="EMBL" id="JBHTAX010000006">
    <property type="protein sequence ID" value="MFC7192880.1"/>
    <property type="molecule type" value="Genomic_DNA"/>
</dbReference>
<dbReference type="Proteomes" id="UP001596417">
    <property type="component" value="Unassembled WGS sequence"/>
</dbReference>
<comment type="caution">
    <text evidence="2">The sequence shown here is derived from an EMBL/GenBank/DDBJ whole genome shotgun (WGS) entry which is preliminary data.</text>
</comment>
<reference evidence="2 3" key="1">
    <citation type="journal article" date="2019" name="Int. J. Syst. Evol. Microbiol.">
        <title>The Global Catalogue of Microorganisms (GCM) 10K type strain sequencing project: providing services to taxonomists for standard genome sequencing and annotation.</title>
        <authorList>
            <consortium name="The Broad Institute Genomics Platform"/>
            <consortium name="The Broad Institute Genome Sequencing Center for Infectious Disease"/>
            <person name="Wu L."/>
            <person name="Ma J."/>
        </authorList>
    </citation>
    <scope>NUCLEOTIDE SEQUENCE [LARGE SCALE GENOMIC DNA]</scope>
    <source>
        <strain evidence="2 3">RDMS1</strain>
    </source>
</reference>
<organism evidence="2 3">
    <name type="scientific">Halocatena marina</name>
    <dbReference type="NCBI Taxonomy" id="2934937"/>
    <lineage>
        <taxon>Archaea</taxon>
        <taxon>Methanobacteriati</taxon>
        <taxon>Methanobacteriota</taxon>
        <taxon>Stenosarchaea group</taxon>
        <taxon>Halobacteria</taxon>
        <taxon>Halobacteriales</taxon>
        <taxon>Natronomonadaceae</taxon>
        <taxon>Halocatena</taxon>
    </lineage>
</organism>
<keyword evidence="1" id="KW-0472">Membrane</keyword>
<feature type="transmembrane region" description="Helical" evidence="1">
    <location>
        <begin position="16"/>
        <end position="34"/>
    </location>
</feature>
<dbReference type="GeneID" id="76202593"/>
<gene>
    <name evidence="2" type="ORF">ACFQL7_25770</name>
</gene>
<sequence length="82" mass="9014">MGFLSHLCSEIRKLRIVFSATSAAAVLMLLWFPFVEPGTATYAIVVLNLGLSIVLTAVNGSAIWACKQWRKKRTDEVVSSDN</sequence>
<feature type="transmembrane region" description="Helical" evidence="1">
    <location>
        <begin position="40"/>
        <end position="65"/>
    </location>
</feature>
<keyword evidence="1" id="KW-1133">Transmembrane helix</keyword>
<accession>A0ABD5YYQ2</accession>
<dbReference type="RefSeq" id="WP_248910468.1">
    <property type="nucleotide sequence ID" value="NZ_CP109982.1"/>
</dbReference>